<gene>
    <name evidence="1" type="ORF">PVC01_050037800</name>
</gene>
<protein>
    <recommendedName>
        <fullName evidence="3">VIR protein</fullName>
    </recommendedName>
</protein>
<sequence length="273" mass="31626">MTLFYCKPINEEDTTENEFEPRCGTKIFESFRPNFNRVKNEHLNYIKGINDPILRHIFIYFIQYYIDGFNYFKKSQKSHRSEACKYLNRWLQDKKDLFTHGEKCETKIELWETEIGNLWNMLNKTEYTILDDKKPTLWCEQISLNQKTTYPVELTSLKCEESISRESSSSVPPPQSVEAKCVCPQTVDLETLAQPDHIPETDRTKNLAVTSGFTAAGTLGTLFFLYRFTPMASWFRRTGMNNVGTDLYMDAGAPDGFLSMQNGNGGNNLFYQP</sequence>
<proteinExistence type="predicted"/>
<dbReference type="VEuPathDB" id="PlasmoDB:PVX_109790"/>
<dbReference type="VEuPathDB" id="PlasmoDB:PVPAM_060039800"/>
<reference evidence="1 2" key="1">
    <citation type="submission" date="2016-07" db="EMBL/GenBank/DDBJ databases">
        <authorList>
            <consortium name="Pathogen Informatics"/>
        </authorList>
    </citation>
    <scope>NUCLEOTIDE SEQUENCE [LARGE SCALE GENOMIC DNA]</scope>
</reference>
<name>A0A1G4H9F8_PLAVI</name>
<organism evidence="1 2">
    <name type="scientific">Plasmodium vivax</name>
    <name type="common">malaria parasite P. vivax</name>
    <dbReference type="NCBI Taxonomy" id="5855"/>
    <lineage>
        <taxon>Eukaryota</taxon>
        <taxon>Sar</taxon>
        <taxon>Alveolata</taxon>
        <taxon>Apicomplexa</taxon>
        <taxon>Aconoidasida</taxon>
        <taxon>Haemosporida</taxon>
        <taxon>Plasmodiidae</taxon>
        <taxon>Plasmodium</taxon>
        <taxon>Plasmodium (Plasmodium)</taxon>
    </lineage>
</organism>
<evidence type="ECO:0000313" key="1">
    <source>
        <dbReference type="EMBL" id="SCO71512.1"/>
    </source>
</evidence>
<dbReference type="EMBL" id="LT615260">
    <property type="protein sequence ID" value="SCO71512.1"/>
    <property type="molecule type" value="Genomic_DNA"/>
</dbReference>
<dbReference type="Proteomes" id="UP000305196">
    <property type="component" value="Chromosome 5"/>
</dbReference>
<dbReference type="AlphaFoldDB" id="A0A1G4H9F8"/>
<dbReference type="VEuPathDB" id="PlasmoDB:PVP01_0002440"/>
<evidence type="ECO:0000313" key="2">
    <source>
        <dbReference type="Proteomes" id="UP000305196"/>
    </source>
</evidence>
<accession>A0A1G4H9F8</accession>
<evidence type="ECO:0008006" key="3">
    <source>
        <dbReference type="Google" id="ProtNLM"/>
    </source>
</evidence>
<dbReference type="VEuPathDB" id="PlasmoDB:PVW1_050007200"/>